<dbReference type="GO" id="GO:0003723">
    <property type="term" value="F:RNA binding"/>
    <property type="evidence" value="ECO:0007669"/>
    <property type="project" value="TreeGrafter"/>
</dbReference>
<accession>A0A8C9PLB7</accession>
<evidence type="ECO:0000313" key="3">
    <source>
        <dbReference type="Proteomes" id="UP000694422"/>
    </source>
</evidence>
<organism evidence="2 3">
    <name type="scientific">Spermophilus dauricus</name>
    <name type="common">Daurian ground squirrel</name>
    <dbReference type="NCBI Taxonomy" id="99837"/>
    <lineage>
        <taxon>Eukaryota</taxon>
        <taxon>Metazoa</taxon>
        <taxon>Chordata</taxon>
        <taxon>Craniata</taxon>
        <taxon>Vertebrata</taxon>
        <taxon>Euteleostomi</taxon>
        <taxon>Mammalia</taxon>
        <taxon>Eutheria</taxon>
        <taxon>Euarchontoglires</taxon>
        <taxon>Glires</taxon>
        <taxon>Rodentia</taxon>
        <taxon>Sciuromorpha</taxon>
        <taxon>Sciuridae</taxon>
        <taxon>Xerinae</taxon>
        <taxon>Marmotini</taxon>
        <taxon>Spermophilus</taxon>
    </lineage>
</organism>
<feature type="region of interest" description="Disordered" evidence="1">
    <location>
        <begin position="183"/>
        <end position="272"/>
    </location>
</feature>
<name>A0A8C9PLB7_SPEDA</name>
<reference evidence="2" key="2">
    <citation type="submission" date="2025-09" db="UniProtKB">
        <authorList>
            <consortium name="Ensembl"/>
        </authorList>
    </citation>
    <scope>IDENTIFICATION</scope>
</reference>
<dbReference type="Ensembl" id="ENSSDAT00000011628.1">
    <property type="protein sequence ID" value="ENSSDAP00000010235.1"/>
    <property type="gene ID" value="ENSSDAG00000009321.1"/>
</dbReference>
<evidence type="ECO:0000313" key="2">
    <source>
        <dbReference type="Ensembl" id="ENSSDAP00000010235.1"/>
    </source>
</evidence>
<dbReference type="PANTHER" id="PTHR45846">
    <property type="entry name" value="TRNA-DIHYDROURIDINE(47) SYNTHASE [NAD(P)(+)]-LIKE"/>
    <property type="match status" value="1"/>
</dbReference>
<sequence>MFLSVPPPRLAPSLPGRPLLPRGVFCSGVETQDSFGRPAAPGQDVDLAGGELSILVLGVGPGPEGLGLHPGTPRDRLRRVGGGWALSVLSTSSGLWPEHWSQSPSSSCSVLVHRPPASVLPPEDRLPVPSDQRLELGSVPWTGLDQWDDPRLPPLALVLLSAQLWVLNSTSLSLQLWQGPQSWTHAPGWGSNEGPGGRRGRQPGWDGAQEACGRQEGASLPGQDGKNRASSCPHGAIHSLRSQVEGPIPGGLRSARWESHQADSPGRGRGRAMRVAGGALQGCAERHTRLPWALLKPWLFTEIKEQRHWDISSSERLDILRDFTSYGLEHWGSDTQGVEKTRRFLLEWLSFLCRWVAPGGRGPRLEAPLDLRPYLNFDLFLICNMRRSCEWCDSHMMLGTVSPRLER</sequence>
<protein>
    <submittedName>
        <fullName evidence="2">Uncharacterized protein</fullName>
    </submittedName>
</protein>
<dbReference type="Proteomes" id="UP000694422">
    <property type="component" value="Unplaced"/>
</dbReference>
<dbReference type="AlphaFoldDB" id="A0A8C9PLB7"/>
<dbReference type="GO" id="GO:0017150">
    <property type="term" value="F:tRNA dihydrouridine synthase activity"/>
    <property type="evidence" value="ECO:0007669"/>
    <property type="project" value="TreeGrafter"/>
</dbReference>
<keyword evidence="3" id="KW-1185">Reference proteome</keyword>
<dbReference type="PANTHER" id="PTHR45846:SF1">
    <property type="entry name" value="TRNA-DIHYDROURIDINE(47) SYNTHASE [NAD(P)(+)]-LIKE"/>
    <property type="match status" value="1"/>
</dbReference>
<evidence type="ECO:0000256" key="1">
    <source>
        <dbReference type="SAM" id="MobiDB-lite"/>
    </source>
</evidence>
<proteinExistence type="predicted"/>
<reference evidence="2" key="1">
    <citation type="submission" date="2025-08" db="UniProtKB">
        <authorList>
            <consortium name="Ensembl"/>
        </authorList>
    </citation>
    <scope>IDENTIFICATION</scope>
</reference>